<protein>
    <recommendedName>
        <fullName evidence="4">Secreted protein</fullName>
    </recommendedName>
</protein>
<accession>A0AAE0NVR4</accession>
<feature type="chain" id="PRO_5041964730" description="Secreted protein" evidence="1">
    <location>
        <begin position="20"/>
        <end position="136"/>
    </location>
</feature>
<evidence type="ECO:0000256" key="1">
    <source>
        <dbReference type="SAM" id="SignalP"/>
    </source>
</evidence>
<gene>
    <name evidence="2" type="ORF">B0T20DRAFT_103904</name>
</gene>
<dbReference type="AlphaFoldDB" id="A0AAE0NVR4"/>
<reference evidence="2" key="1">
    <citation type="journal article" date="2023" name="Mol. Phylogenet. Evol.">
        <title>Genome-scale phylogeny and comparative genomics of the fungal order Sordariales.</title>
        <authorList>
            <person name="Hensen N."/>
            <person name="Bonometti L."/>
            <person name="Westerberg I."/>
            <person name="Brannstrom I.O."/>
            <person name="Guillou S."/>
            <person name="Cros-Aarteil S."/>
            <person name="Calhoun S."/>
            <person name="Haridas S."/>
            <person name="Kuo A."/>
            <person name="Mondo S."/>
            <person name="Pangilinan J."/>
            <person name="Riley R."/>
            <person name="LaButti K."/>
            <person name="Andreopoulos B."/>
            <person name="Lipzen A."/>
            <person name="Chen C."/>
            <person name="Yan M."/>
            <person name="Daum C."/>
            <person name="Ng V."/>
            <person name="Clum A."/>
            <person name="Steindorff A."/>
            <person name="Ohm R.A."/>
            <person name="Martin F."/>
            <person name="Silar P."/>
            <person name="Natvig D.O."/>
            <person name="Lalanne C."/>
            <person name="Gautier V."/>
            <person name="Ament-Velasquez S.L."/>
            <person name="Kruys A."/>
            <person name="Hutchinson M.I."/>
            <person name="Powell A.J."/>
            <person name="Barry K."/>
            <person name="Miller A.N."/>
            <person name="Grigoriev I.V."/>
            <person name="Debuchy R."/>
            <person name="Gladieux P."/>
            <person name="Hiltunen Thoren M."/>
            <person name="Johannesson H."/>
        </authorList>
    </citation>
    <scope>NUCLEOTIDE SEQUENCE</scope>
    <source>
        <strain evidence="2">FGSC 1904</strain>
    </source>
</reference>
<keyword evidence="3" id="KW-1185">Reference proteome</keyword>
<comment type="caution">
    <text evidence="2">The sequence shown here is derived from an EMBL/GenBank/DDBJ whole genome shotgun (WGS) entry which is preliminary data.</text>
</comment>
<reference evidence="2" key="2">
    <citation type="submission" date="2023-07" db="EMBL/GenBank/DDBJ databases">
        <authorList>
            <consortium name="Lawrence Berkeley National Laboratory"/>
            <person name="Haridas S."/>
            <person name="Hensen N."/>
            <person name="Bonometti L."/>
            <person name="Westerberg I."/>
            <person name="Brannstrom I.O."/>
            <person name="Guillou S."/>
            <person name="Cros-Aarteil S."/>
            <person name="Calhoun S."/>
            <person name="Kuo A."/>
            <person name="Mondo S."/>
            <person name="Pangilinan J."/>
            <person name="Riley R."/>
            <person name="LaButti K."/>
            <person name="Andreopoulos B."/>
            <person name="Lipzen A."/>
            <person name="Chen C."/>
            <person name="Yanf M."/>
            <person name="Daum C."/>
            <person name="Ng V."/>
            <person name="Clum A."/>
            <person name="Steindorff A."/>
            <person name="Ohm R."/>
            <person name="Martin F."/>
            <person name="Silar P."/>
            <person name="Natvig D."/>
            <person name="Lalanne C."/>
            <person name="Gautier V."/>
            <person name="Ament-velasquez S.L."/>
            <person name="Kruys A."/>
            <person name="Hutchinson M.I."/>
            <person name="Powell A.J."/>
            <person name="Barry K."/>
            <person name="Miller A.N."/>
            <person name="Grigoriev I.V."/>
            <person name="Debuchy R."/>
            <person name="Gladieux P."/>
            <person name="Thoren M.H."/>
            <person name="Johannesson H."/>
        </authorList>
    </citation>
    <scope>NUCLEOTIDE SEQUENCE</scope>
    <source>
        <strain evidence="2">FGSC 1904</strain>
    </source>
</reference>
<feature type="signal peptide" evidence="1">
    <location>
        <begin position="1"/>
        <end position="19"/>
    </location>
</feature>
<keyword evidence="1" id="KW-0732">Signal</keyword>
<dbReference type="Proteomes" id="UP001281003">
    <property type="component" value="Unassembled WGS sequence"/>
</dbReference>
<evidence type="ECO:0000313" key="3">
    <source>
        <dbReference type="Proteomes" id="UP001281003"/>
    </source>
</evidence>
<evidence type="ECO:0008006" key="4">
    <source>
        <dbReference type="Google" id="ProtNLM"/>
    </source>
</evidence>
<evidence type="ECO:0000313" key="2">
    <source>
        <dbReference type="EMBL" id="KAK3388335.1"/>
    </source>
</evidence>
<name>A0AAE0NVR4_SORBR</name>
<organism evidence="2 3">
    <name type="scientific">Sordaria brevicollis</name>
    <dbReference type="NCBI Taxonomy" id="83679"/>
    <lineage>
        <taxon>Eukaryota</taxon>
        <taxon>Fungi</taxon>
        <taxon>Dikarya</taxon>
        <taxon>Ascomycota</taxon>
        <taxon>Pezizomycotina</taxon>
        <taxon>Sordariomycetes</taxon>
        <taxon>Sordariomycetidae</taxon>
        <taxon>Sordariales</taxon>
        <taxon>Sordariaceae</taxon>
        <taxon>Sordaria</taxon>
    </lineage>
</organism>
<dbReference type="EMBL" id="JAUTDP010000016">
    <property type="protein sequence ID" value="KAK3388335.1"/>
    <property type="molecule type" value="Genomic_DNA"/>
</dbReference>
<proteinExistence type="predicted"/>
<sequence>MQGLRGFSVHHLVLIWTTADDCERPTSAPPNTSRPSIVTVSNTAFRNHMADPRQTLLSFFKDSRTKSTNNRSSLEQQHETSSNRFLACWLLGVPLGVNQPVFRHFAPTSLAQARRQRTTLLRCLGQSVQDTQEDRR</sequence>